<evidence type="ECO:0000259" key="2">
    <source>
        <dbReference type="Pfam" id="PF00326"/>
    </source>
</evidence>
<feature type="domain" description="Peptidase S9 prolyl oligopeptidase catalytic" evidence="2">
    <location>
        <begin position="505"/>
        <end position="701"/>
    </location>
</feature>
<dbReference type="SUPFAM" id="SSF82171">
    <property type="entry name" value="DPP6 N-terminal domain-like"/>
    <property type="match status" value="1"/>
</dbReference>
<dbReference type="EMBL" id="CAEZZA010000100">
    <property type="protein sequence ID" value="CAB4749615.1"/>
    <property type="molecule type" value="Genomic_DNA"/>
</dbReference>
<dbReference type="SUPFAM" id="SSF53474">
    <property type="entry name" value="alpha/beta-Hydrolases"/>
    <property type="match status" value="1"/>
</dbReference>
<reference evidence="4" key="1">
    <citation type="submission" date="2020-05" db="EMBL/GenBank/DDBJ databases">
        <authorList>
            <person name="Chiriac C."/>
            <person name="Salcher M."/>
            <person name="Ghai R."/>
            <person name="Kavagutti S V."/>
        </authorList>
    </citation>
    <scope>NUCLEOTIDE SEQUENCE</scope>
</reference>
<evidence type="ECO:0000259" key="3">
    <source>
        <dbReference type="Pfam" id="PF00930"/>
    </source>
</evidence>
<dbReference type="InterPro" id="IPR050278">
    <property type="entry name" value="Serine_Prot_S9B/DPPIV"/>
</dbReference>
<evidence type="ECO:0000313" key="4">
    <source>
        <dbReference type="EMBL" id="CAB4749615.1"/>
    </source>
</evidence>
<dbReference type="GO" id="GO:0006508">
    <property type="term" value="P:proteolysis"/>
    <property type="evidence" value="ECO:0007669"/>
    <property type="project" value="InterPro"/>
</dbReference>
<dbReference type="Gene3D" id="3.40.50.1820">
    <property type="entry name" value="alpha/beta hydrolase"/>
    <property type="match status" value="1"/>
</dbReference>
<feature type="region of interest" description="Disordered" evidence="1">
    <location>
        <begin position="1"/>
        <end position="21"/>
    </location>
</feature>
<dbReference type="PANTHER" id="PTHR11731:SF193">
    <property type="entry name" value="DIPEPTIDYL PEPTIDASE 9"/>
    <property type="match status" value="1"/>
</dbReference>
<sequence length="715" mass="76794">MRHDAQVTSSESFPRQKARTRGFQLGRPRGLKVIGERVLFIRSSSGLDPAGSLWKLDLGIHPPVEECLVDAAALLTTGELPAAELARRERMREVTSGITHFTTDKSGTVIAFAISGIAYVSVLGSTVHTRELPTPGAVIDPRVSPTGQHVAFVVDGGLWVIDAHNLDAQPQLLCESTDDNETWGLADFIAAEELDRLRGFWWLADGSGLIVERADNAPVGIRWISDPAQPANEPIPHRYPAAGEANPIVELWLVPLTGTRKQIIWDLAKFPYLATVNAGESGNVVCVLTRDQRTASINRIDLESGQLVEMAARTDPAWIDVHGELPFLTADGALIEIISDAPTDTNRVARDGVFISPAGLQVNGVVDSSSEGLLVLASPDPMEQHLYQIANDGTTIALTSGESWNTAVADGSTFVLATANSISPRVEFQVVHHSGTHTISSHAQTPNVIIKTNFSSVGATQLRTCVFWPTGHVPGSKKLPVIMSPYGGPHAQMVTHICGAHASDQWLADQGFAVVVVDGRGTPGRGPAWERLIKQDLAMGILADQVSALHALGNQLPDLDLDRVGIVGWSFGGYLAALAVLERPDVFHCAVAGAPVTEWRLYDTAYSERYLGDPHESAEVYDQSSLLTRAEKLQRPLLLIHGLADDNVLVAHTLQFSSALLAAGRNHSVLPLSGVTHMTPQEVVAENLLKTEVEFFRTHLQIAGPGSIGVSGPTP</sequence>
<dbReference type="GO" id="GO:0008236">
    <property type="term" value="F:serine-type peptidase activity"/>
    <property type="evidence" value="ECO:0007669"/>
    <property type="project" value="InterPro"/>
</dbReference>
<dbReference type="PANTHER" id="PTHR11731">
    <property type="entry name" value="PROTEASE FAMILY S9B,C DIPEPTIDYL-PEPTIDASE IV-RELATED"/>
    <property type="match status" value="1"/>
</dbReference>
<accession>A0A6J6TRX7</accession>
<feature type="compositionally biased region" description="Polar residues" evidence="1">
    <location>
        <begin position="1"/>
        <end position="13"/>
    </location>
</feature>
<organism evidence="4">
    <name type="scientific">freshwater metagenome</name>
    <dbReference type="NCBI Taxonomy" id="449393"/>
    <lineage>
        <taxon>unclassified sequences</taxon>
        <taxon>metagenomes</taxon>
        <taxon>ecological metagenomes</taxon>
    </lineage>
</organism>
<feature type="domain" description="Dipeptidylpeptidase IV N-terminal" evidence="3">
    <location>
        <begin position="127"/>
        <end position="405"/>
    </location>
</feature>
<evidence type="ECO:0000256" key="1">
    <source>
        <dbReference type="SAM" id="MobiDB-lite"/>
    </source>
</evidence>
<dbReference type="GO" id="GO:0008239">
    <property type="term" value="F:dipeptidyl-peptidase activity"/>
    <property type="evidence" value="ECO:0007669"/>
    <property type="project" value="TreeGrafter"/>
</dbReference>
<dbReference type="InterPro" id="IPR001375">
    <property type="entry name" value="Peptidase_S9_cat"/>
</dbReference>
<dbReference type="AlphaFoldDB" id="A0A6J6TRX7"/>
<proteinExistence type="predicted"/>
<dbReference type="Pfam" id="PF00326">
    <property type="entry name" value="Peptidase_S9"/>
    <property type="match status" value="1"/>
</dbReference>
<gene>
    <name evidence="4" type="ORF">UFOPK2809_00828</name>
</gene>
<dbReference type="Gene3D" id="2.140.10.30">
    <property type="entry name" value="Dipeptidylpeptidase IV, N-terminal domain"/>
    <property type="match status" value="1"/>
</dbReference>
<dbReference type="InterPro" id="IPR029058">
    <property type="entry name" value="AB_hydrolase_fold"/>
</dbReference>
<dbReference type="Pfam" id="PF00930">
    <property type="entry name" value="DPPIV_N"/>
    <property type="match status" value="1"/>
</dbReference>
<dbReference type="InterPro" id="IPR002469">
    <property type="entry name" value="Peptidase_S9B_N"/>
</dbReference>
<name>A0A6J6TRX7_9ZZZZ</name>
<protein>
    <submittedName>
        <fullName evidence="4">Unannotated protein</fullName>
    </submittedName>
</protein>